<dbReference type="Pfam" id="PF16186">
    <property type="entry name" value="Arm_3"/>
    <property type="match status" value="1"/>
</dbReference>
<dbReference type="InterPro" id="IPR011989">
    <property type="entry name" value="ARM-like"/>
</dbReference>
<accession>A0A059DAV4</accession>
<feature type="repeat" description="ARM" evidence="6">
    <location>
        <begin position="150"/>
        <end position="192"/>
    </location>
</feature>
<evidence type="ECO:0000256" key="6">
    <source>
        <dbReference type="PROSITE-ProRule" id="PRU00259"/>
    </source>
</evidence>
<proteinExistence type="inferred from homology"/>
<dbReference type="EMBL" id="KK198754">
    <property type="protein sequence ID" value="KCW87526.1"/>
    <property type="molecule type" value="Genomic_DNA"/>
</dbReference>
<sequence length="517" mass="57700">MSLSPSGATRKNGYKKGLSGEDARIKREEELVQIRKDKRSEGLKKRRNVSIHRANLRYLQPKLEHLPLMVQAVLSDDSSWYLAATTLIRKLLSTGESPLIDEVVRAGVVHRLVEFLDADAFPLLQTEAAWALVNIASGTPVHTRLIIELGSIPKFVQLLRSLVADVQEQAVWALANIAGDSPNCRDHVLSGGALVPLLAQLDGQPELTLMRSIAWTLSNLYRWKPLPPFEQERNPLPALRRLIKSEDEAVLIDTCWALSFICDGSNHNIQSVLDAGFCPRLVELLVHPSPNVQVPTLKTVGNIVSGNEDQTQFVIEKQGLPPLYQILTENWDRSVKEEACWVITNITAGNRNQIQAVIKANIIPPVVSLLQHAEFKIKKEAAWAISYAVSGGSHEQIEYLVSQGCIKPLCDFLTCSDPEIITVCLDGVESILESGEGNKEPGFHRVNKYLHMIDECEGFNKIVDLQTHMNSEVNKKASDMLDKYWSEKENKEEEEEELHSFDSGADMKLDIGRLSLS</sequence>
<comment type="similarity">
    <text evidence="1 5">Belongs to the importin alpha family.</text>
</comment>
<dbReference type="Gramene" id="KCW87527">
    <property type="protein sequence ID" value="KCW87527"/>
    <property type="gene ID" value="EUGRSUZ_B03975"/>
</dbReference>
<dbReference type="InterPro" id="IPR016024">
    <property type="entry name" value="ARM-type_fold"/>
</dbReference>
<keyword evidence="4 5" id="KW-0653">Protein transport</keyword>
<dbReference type="PROSITE" id="PS51214">
    <property type="entry name" value="IBB"/>
    <property type="match status" value="1"/>
</dbReference>
<dbReference type="Pfam" id="PF00514">
    <property type="entry name" value="Arm"/>
    <property type="match status" value="6"/>
</dbReference>
<evidence type="ECO:0000256" key="4">
    <source>
        <dbReference type="ARBA" id="ARBA00022927"/>
    </source>
</evidence>
<dbReference type="PROSITE" id="PS50176">
    <property type="entry name" value="ARM_REPEAT"/>
    <property type="match status" value="1"/>
</dbReference>
<dbReference type="GO" id="GO:0006607">
    <property type="term" value="P:NLS-bearing protein import into nucleus"/>
    <property type="evidence" value="ECO:0000318"/>
    <property type="project" value="GO_Central"/>
</dbReference>
<reference evidence="9" key="1">
    <citation type="submission" date="2013-07" db="EMBL/GenBank/DDBJ databases">
        <title>The genome of Eucalyptus grandis.</title>
        <authorList>
            <person name="Schmutz J."/>
            <person name="Hayes R."/>
            <person name="Myburg A."/>
            <person name="Tuskan G."/>
            <person name="Grattapaglia D."/>
            <person name="Rokhsar D.S."/>
        </authorList>
    </citation>
    <scope>NUCLEOTIDE SEQUENCE</scope>
    <source>
        <tissue evidence="9">Leaf extractions</tissue>
    </source>
</reference>
<dbReference type="InterPro" id="IPR002652">
    <property type="entry name" value="Importin-a_IBB"/>
</dbReference>
<dbReference type="SUPFAM" id="SSF48371">
    <property type="entry name" value="ARM repeat"/>
    <property type="match status" value="1"/>
</dbReference>
<organism evidence="9">
    <name type="scientific">Eucalyptus grandis</name>
    <name type="common">Flooded gum</name>
    <dbReference type="NCBI Taxonomy" id="71139"/>
    <lineage>
        <taxon>Eukaryota</taxon>
        <taxon>Viridiplantae</taxon>
        <taxon>Streptophyta</taxon>
        <taxon>Embryophyta</taxon>
        <taxon>Tracheophyta</taxon>
        <taxon>Spermatophyta</taxon>
        <taxon>Magnoliopsida</taxon>
        <taxon>eudicotyledons</taxon>
        <taxon>Gunneridae</taxon>
        <taxon>Pentapetalae</taxon>
        <taxon>rosids</taxon>
        <taxon>malvids</taxon>
        <taxon>Myrtales</taxon>
        <taxon>Myrtaceae</taxon>
        <taxon>Myrtoideae</taxon>
        <taxon>Eucalypteae</taxon>
        <taxon>Eucalyptus</taxon>
    </lineage>
</organism>
<dbReference type="Gene3D" id="1.25.10.10">
    <property type="entry name" value="Leucine-rich Repeat Variant"/>
    <property type="match status" value="1"/>
</dbReference>
<keyword evidence="3" id="KW-0677">Repeat</keyword>
<dbReference type="InterPro" id="IPR036975">
    <property type="entry name" value="Importin-a_IBB_sf"/>
</dbReference>
<dbReference type="GO" id="GO:0005634">
    <property type="term" value="C:nucleus"/>
    <property type="evidence" value="ECO:0000318"/>
    <property type="project" value="GO_Central"/>
</dbReference>
<name>A0A059DAV4_EUCGR</name>
<evidence type="ECO:0000256" key="5">
    <source>
        <dbReference type="PIRNR" id="PIRNR005673"/>
    </source>
</evidence>
<dbReference type="eggNOG" id="KOG0166">
    <property type="taxonomic scope" value="Eukaryota"/>
</dbReference>
<gene>
    <name evidence="9" type="ORF">EUGRSUZ_B03975</name>
</gene>
<keyword evidence="2 5" id="KW-0813">Transport</keyword>
<feature type="domain" description="IBB" evidence="8">
    <location>
        <begin position="1"/>
        <end position="56"/>
    </location>
</feature>
<evidence type="ECO:0000256" key="3">
    <source>
        <dbReference type="ARBA" id="ARBA00022737"/>
    </source>
</evidence>
<evidence type="ECO:0000256" key="1">
    <source>
        <dbReference type="ARBA" id="ARBA00010394"/>
    </source>
</evidence>
<evidence type="ECO:0000313" key="9">
    <source>
        <dbReference type="EMBL" id="KCW87526.1"/>
    </source>
</evidence>
<dbReference type="Pfam" id="PF01749">
    <property type="entry name" value="IBB"/>
    <property type="match status" value="1"/>
</dbReference>
<dbReference type="GO" id="GO:0008139">
    <property type="term" value="F:nuclear localization sequence binding"/>
    <property type="evidence" value="ECO:0000318"/>
    <property type="project" value="GO_Central"/>
</dbReference>
<dbReference type="Gramene" id="KCW87526">
    <property type="protein sequence ID" value="KCW87526"/>
    <property type="gene ID" value="EUGRSUZ_B03975"/>
</dbReference>
<dbReference type="FunFam" id="1.25.10.10:FF:000009">
    <property type="entry name" value="Importin subunit alpha"/>
    <property type="match status" value="1"/>
</dbReference>
<dbReference type="InterPro" id="IPR000225">
    <property type="entry name" value="Armadillo"/>
</dbReference>
<evidence type="ECO:0000259" key="8">
    <source>
        <dbReference type="PROSITE" id="PS51214"/>
    </source>
</evidence>
<evidence type="ECO:0000256" key="7">
    <source>
        <dbReference type="SAM" id="MobiDB-lite"/>
    </source>
</evidence>
<dbReference type="Gene3D" id="1.20.5.690">
    <property type="entry name" value="Importin-alpha, importin-beta-binding domain"/>
    <property type="match status" value="1"/>
</dbReference>
<dbReference type="AlphaFoldDB" id="A0A059DAV4"/>
<evidence type="ECO:0000256" key="2">
    <source>
        <dbReference type="ARBA" id="ARBA00022448"/>
    </source>
</evidence>
<dbReference type="GO" id="GO:0005737">
    <property type="term" value="C:cytoplasm"/>
    <property type="evidence" value="ECO:0007669"/>
    <property type="project" value="InterPro"/>
</dbReference>
<dbReference type="PANTHER" id="PTHR23316">
    <property type="entry name" value="IMPORTIN ALPHA"/>
    <property type="match status" value="1"/>
</dbReference>
<dbReference type="SMART" id="SM00185">
    <property type="entry name" value="ARM"/>
    <property type="match status" value="8"/>
</dbReference>
<protein>
    <recommendedName>
        <fullName evidence="5">Importin subunit alpha</fullName>
    </recommendedName>
</protein>
<dbReference type="GO" id="GO:0061608">
    <property type="term" value="F:nuclear import signal receptor activity"/>
    <property type="evidence" value="ECO:0000318"/>
    <property type="project" value="GO_Central"/>
</dbReference>
<dbReference type="STRING" id="71139.A0A059DAV4"/>
<dbReference type="InterPro" id="IPR024931">
    <property type="entry name" value="Importin_alpha"/>
</dbReference>
<dbReference type="EMBL" id="KK198754">
    <property type="protein sequence ID" value="KCW87527.1"/>
    <property type="molecule type" value="Genomic_DNA"/>
</dbReference>
<dbReference type="InterPro" id="IPR032413">
    <property type="entry name" value="Arm_3"/>
</dbReference>
<feature type="region of interest" description="Disordered" evidence="7">
    <location>
        <begin position="1"/>
        <end position="20"/>
    </location>
</feature>
<dbReference type="PIRSF" id="PIRSF005673">
    <property type="entry name" value="Importin_alpha"/>
    <property type="match status" value="1"/>
</dbReference>